<dbReference type="AlphaFoldDB" id="A0A8C9FGT5"/>
<evidence type="ECO:0000256" key="1">
    <source>
        <dbReference type="SAM" id="MobiDB-lite"/>
    </source>
</evidence>
<evidence type="ECO:0000313" key="3">
    <source>
        <dbReference type="Proteomes" id="UP000694428"/>
    </source>
</evidence>
<protein>
    <submittedName>
        <fullName evidence="2">Uncharacterized protein</fullName>
    </submittedName>
</protein>
<dbReference type="Proteomes" id="UP000694428">
    <property type="component" value="Unplaced"/>
</dbReference>
<keyword evidence="3" id="KW-1185">Reference proteome</keyword>
<organism evidence="2 3">
    <name type="scientific">Pavo cristatus</name>
    <name type="common">Indian peafowl</name>
    <name type="synonym">Blue peafowl</name>
    <dbReference type="NCBI Taxonomy" id="9049"/>
    <lineage>
        <taxon>Eukaryota</taxon>
        <taxon>Metazoa</taxon>
        <taxon>Chordata</taxon>
        <taxon>Craniata</taxon>
        <taxon>Vertebrata</taxon>
        <taxon>Euteleostomi</taxon>
        <taxon>Archelosauria</taxon>
        <taxon>Archosauria</taxon>
        <taxon>Dinosauria</taxon>
        <taxon>Saurischia</taxon>
        <taxon>Theropoda</taxon>
        <taxon>Coelurosauria</taxon>
        <taxon>Aves</taxon>
        <taxon>Neognathae</taxon>
        <taxon>Galloanserae</taxon>
        <taxon>Galliformes</taxon>
        <taxon>Phasianidae</taxon>
        <taxon>Phasianinae</taxon>
        <taxon>Pavo</taxon>
    </lineage>
</organism>
<evidence type="ECO:0000313" key="2">
    <source>
        <dbReference type="Ensembl" id="ENSPSTP00000015569.1"/>
    </source>
</evidence>
<dbReference type="Ensembl" id="ENSPSTT00000016326.1">
    <property type="protein sequence ID" value="ENSPSTP00000015569.1"/>
    <property type="gene ID" value="ENSPSTG00000011039.1"/>
</dbReference>
<name>A0A8C9FGT5_PAVCR</name>
<accession>A0A8C9FGT5</accession>
<feature type="compositionally biased region" description="Pro residues" evidence="1">
    <location>
        <begin position="31"/>
        <end position="40"/>
    </location>
</feature>
<sequence>QLSHPHACPTRSCPAPLAPPTEDSPATTACPRPPVPPTPMCSPRCTRTPPSFGMRPLHPGAPDHPIHSPSLSTVGSPLAEIPIRIPTYVLALGASHPFASPNPAGVHQLQKGLKLGECLQTLLLLHVPPDLPPLLGMGRGRIAHPPHMQRSSLG</sequence>
<reference evidence="2" key="2">
    <citation type="submission" date="2025-09" db="UniProtKB">
        <authorList>
            <consortium name="Ensembl"/>
        </authorList>
    </citation>
    <scope>IDENTIFICATION</scope>
</reference>
<reference evidence="2" key="1">
    <citation type="submission" date="2025-08" db="UniProtKB">
        <authorList>
            <consortium name="Ensembl"/>
        </authorList>
    </citation>
    <scope>IDENTIFICATION</scope>
</reference>
<proteinExistence type="predicted"/>
<feature type="region of interest" description="Disordered" evidence="1">
    <location>
        <begin position="1"/>
        <end position="71"/>
    </location>
</feature>